<evidence type="ECO:0000256" key="1">
    <source>
        <dbReference type="PROSITE-ProRule" id="PRU00042"/>
    </source>
</evidence>
<evidence type="ECO:0000313" key="4">
    <source>
        <dbReference type="EMBL" id="TPX67162.1"/>
    </source>
</evidence>
<dbReference type="EMBL" id="QEAP01000409">
    <property type="protein sequence ID" value="TPX67162.1"/>
    <property type="molecule type" value="Genomic_DNA"/>
</dbReference>
<name>A0A507ETF7_9FUNG</name>
<feature type="region of interest" description="Disordered" evidence="2">
    <location>
        <begin position="203"/>
        <end position="222"/>
    </location>
</feature>
<evidence type="ECO:0000313" key="5">
    <source>
        <dbReference type="Proteomes" id="UP000320333"/>
    </source>
</evidence>
<accession>A0A507ETF7</accession>
<dbReference type="PROSITE" id="PS00028">
    <property type="entry name" value="ZINC_FINGER_C2H2_1"/>
    <property type="match status" value="1"/>
</dbReference>
<keyword evidence="1" id="KW-0862">Zinc</keyword>
<evidence type="ECO:0000259" key="3">
    <source>
        <dbReference type="PROSITE" id="PS50157"/>
    </source>
</evidence>
<dbReference type="PROSITE" id="PS50157">
    <property type="entry name" value="ZINC_FINGER_C2H2_2"/>
    <property type="match status" value="1"/>
</dbReference>
<feature type="region of interest" description="Disordered" evidence="2">
    <location>
        <begin position="344"/>
        <end position="377"/>
    </location>
</feature>
<proteinExistence type="predicted"/>
<feature type="compositionally biased region" description="Polar residues" evidence="2">
    <location>
        <begin position="344"/>
        <end position="363"/>
    </location>
</feature>
<organism evidence="4 5">
    <name type="scientific">Chytriomyces confervae</name>
    <dbReference type="NCBI Taxonomy" id="246404"/>
    <lineage>
        <taxon>Eukaryota</taxon>
        <taxon>Fungi</taxon>
        <taxon>Fungi incertae sedis</taxon>
        <taxon>Chytridiomycota</taxon>
        <taxon>Chytridiomycota incertae sedis</taxon>
        <taxon>Chytridiomycetes</taxon>
        <taxon>Chytridiales</taxon>
        <taxon>Chytriomycetaceae</taxon>
        <taxon>Chytriomyces</taxon>
    </lineage>
</organism>
<dbReference type="AlphaFoldDB" id="A0A507ETF7"/>
<feature type="domain" description="C2H2-type" evidence="3">
    <location>
        <begin position="387"/>
        <end position="415"/>
    </location>
</feature>
<evidence type="ECO:0000256" key="2">
    <source>
        <dbReference type="SAM" id="MobiDB-lite"/>
    </source>
</evidence>
<feature type="compositionally biased region" description="Low complexity" evidence="2">
    <location>
        <begin position="208"/>
        <end position="218"/>
    </location>
</feature>
<sequence length="526" mass="57746">MGSRHLVASFSVLPPLNINRTSCSSDKCLTAAACTYFNHYPTPPSSFNSNAANSRRTSSCSTSSLSPPVLGPGGINILDSPVLSSSTPDLALNAASPIPDYLLPEAHLMHPSFISVPSSAAAAALAPPPFSHASASGGMVFPQDTGKSLSTPMTPLGRALSNPHTSNNTDQHRRVASTDATADVAAIVSENARRQIVFTCPHEGCQKSTPSSSFTSTSEQQPHRMLGPGGIDILSDQDEDNFIDDPMIQDLNQHFHHPNAKHQIQRSHTQDLHTFRQSGGLPMPYRDTKTGNIYTIIPSSLPTSSGFHYPQVPSQPRSLSLSPQSTFYIGPLLSDGVRDHHQSPTWSYANLGTTTQQSPSYQASHHAHGPFSESAPPGPVQDVVHAHRCMQCLIPFTRKNDLLRHIKTVHQLSSTQMNPPSRQAAPRIFHELWLLRQQQRGRNQSWRLDIADPAANLWLKAAGSWQQHAVHKLYKRRCRIPRRYWGRQCLCESKYNEPQVFAADKVTLPIIVRAASLAQETRRILP</sequence>
<comment type="caution">
    <text evidence="4">The sequence shown here is derived from an EMBL/GenBank/DDBJ whole genome shotgun (WGS) entry which is preliminary data.</text>
</comment>
<dbReference type="Proteomes" id="UP000320333">
    <property type="component" value="Unassembled WGS sequence"/>
</dbReference>
<gene>
    <name evidence="4" type="ORF">CcCBS67573_g07587</name>
</gene>
<dbReference type="GO" id="GO:0008270">
    <property type="term" value="F:zinc ion binding"/>
    <property type="evidence" value="ECO:0007669"/>
    <property type="project" value="UniProtKB-KW"/>
</dbReference>
<keyword evidence="1" id="KW-0479">Metal-binding</keyword>
<keyword evidence="1" id="KW-0863">Zinc-finger</keyword>
<reference evidence="4 5" key="1">
    <citation type="journal article" date="2019" name="Sci. Rep.">
        <title>Comparative genomics of chytrid fungi reveal insights into the obligate biotrophic and pathogenic lifestyle of Synchytrium endobioticum.</title>
        <authorList>
            <person name="van de Vossenberg B.T.L.H."/>
            <person name="Warris S."/>
            <person name="Nguyen H.D.T."/>
            <person name="van Gent-Pelzer M.P.E."/>
            <person name="Joly D.L."/>
            <person name="van de Geest H.C."/>
            <person name="Bonants P.J.M."/>
            <person name="Smith D.S."/>
            <person name="Levesque C.A."/>
            <person name="van der Lee T.A.J."/>
        </authorList>
    </citation>
    <scope>NUCLEOTIDE SEQUENCE [LARGE SCALE GENOMIC DNA]</scope>
    <source>
        <strain evidence="4 5">CBS 675.73</strain>
    </source>
</reference>
<dbReference type="InterPro" id="IPR013087">
    <property type="entry name" value="Znf_C2H2_type"/>
</dbReference>
<keyword evidence="5" id="KW-1185">Reference proteome</keyword>
<protein>
    <recommendedName>
        <fullName evidence="3">C2H2-type domain-containing protein</fullName>
    </recommendedName>
</protein>